<evidence type="ECO:0000313" key="3">
    <source>
        <dbReference type="Proteomes" id="UP001231675"/>
    </source>
</evidence>
<dbReference type="EMBL" id="JAURUD010000001">
    <property type="protein sequence ID" value="MDP9685297.1"/>
    <property type="molecule type" value="Genomic_DNA"/>
</dbReference>
<evidence type="ECO:0000256" key="1">
    <source>
        <dbReference type="SAM" id="MobiDB-lite"/>
    </source>
</evidence>
<reference evidence="2 3" key="1">
    <citation type="submission" date="2023-07" db="EMBL/GenBank/DDBJ databases">
        <title>Sequencing the genomes of 1000 actinobacteria strains.</title>
        <authorList>
            <person name="Klenk H.-P."/>
        </authorList>
    </citation>
    <scope>NUCLEOTIDE SEQUENCE [LARGE SCALE GENOMIC DNA]</scope>
    <source>
        <strain evidence="2 3">DSM 40229</strain>
    </source>
</reference>
<dbReference type="Proteomes" id="UP001231675">
    <property type="component" value="Unassembled WGS sequence"/>
</dbReference>
<accession>A0ABT9LP39</accession>
<evidence type="ECO:0000313" key="2">
    <source>
        <dbReference type="EMBL" id="MDP9685297.1"/>
    </source>
</evidence>
<name>A0ABT9LP39_STRGD</name>
<comment type="caution">
    <text evidence="2">The sequence shown here is derived from an EMBL/GenBank/DDBJ whole genome shotgun (WGS) entry which is preliminary data.</text>
</comment>
<feature type="region of interest" description="Disordered" evidence="1">
    <location>
        <begin position="1"/>
        <end position="30"/>
    </location>
</feature>
<gene>
    <name evidence="2" type="ORF">J2S47_005799</name>
</gene>
<proteinExistence type="predicted"/>
<keyword evidence="3" id="KW-1185">Reference proteome</keyword>
<protein>
    <submittedName>
        <fullName evidence="2">Succinyl-CoA synthetase alpha subunit</fullName>
    </submittedName>
</protein>
<sequence>MELDGEGGRHRPRRRPGHVDIPAGIAEPGRVGPVSKAATLTYRLTRELRGTGFSTCVVPG</sequence>
<organism evidence="2 3">
    <name type="scientific">Streptomyces griseoviridis</name>
    <dbReference type="NCBI Taxonomy" id="45398"/>
    <lineage>
        <taxon>Bacteria</taxon>
        <taxon>Bacillati</taxon>
        <taxon>Actinomycetota</taxon>
        <taxon>Actinomycetes</taxon>
        <taxon>Kitasatosporales</taxon>
        <taxon>Streptomycetaceae</taxon>
        <taxon>Streptomyces</taxon>
    </lineage>
</organism>